<accession>A0ABY8VQ71</accession>
<gene>
    <name evidence="1" type="ORF">QP029_06865</name>
</gene>
<dbReference type="NCBIfam" id="NF033832">
    <property type="entry name" value="sce7726_fam"/>
    <property type="match status" value="1"/>
</dbReference>
<reference evidence="1 2" key="1">
    <citation type="submission" date="2023-05" db="EMBL/GenBank/DDBJ databases">
        <title>Corynebacterium suedekumii sp. nov. and Corynebacterium breve sp. nov. isolated from raw cow's milk.</title>
        <authorList>
            <person name="Baer M.K."/>
            <person name="Mehl L."/>
            <person name="Hellmuth R."/>
            <person name="Marke G."/>
            <person name="Lipski A."/>
        </authorList>
    </citation>
    <scope>NUCLEOTIDE SEQUENCE [LARGE SCALE GENOMIC DNA]</scope>
    <source>
        <strain evidence="1 2">LM112</strain>
    </source>
</reference>
<evidence type="ECO:0000313" key="1">
    <source>
        <dbReference type="EMBL" id="WIM71487.1"/>
    </source>
</evidence>
<dbReference type="Proteomes" id="UP001238805">
    <property type="component" value="Chromosome"/>
</dbReference>
<proteinExistence type="predicted"/>
<name>A0ABY8VQ71_9CORY</name>
<protein>
    <submittedName>
        <fullName evidence="1">Sce7726 family protein</fullName>
    </submittedName>
</protein>
<organism evidence="1 2">
    <name type="scientific">Corynebacterium suedekumii</name>
    <dbReference type="NCBI Taxonomy" id="3049801"/>
    <lineage>
        <taxon>Bacteria</taxon>
        <taxon>Bacillati</taxon>
        <taxon>Actinomycetota</taxon>
        <taxon>Actinomycetes</taxon>
        <taxon>Mycobacteriales</taxon>
        <taxon>Corynebacteriaceae</taxon>
        <taxon>Corynebacterium</taxon>
    </lineage>
</organism>
<dbReference type="RefSeq" id="WP_284876058.1">
    <property type="nucleotide sequence ID" value="NZ_CP126970.1"/>
</dbReference>
<evidence type="ECO:0000313" key="2">
    <source>
        <dbReference type="Proteomes" id="UP001238805"/>
    </source>
</evidence>
<dbReference type="InterPro" id="IPR047729">
    <property type="entry name" value="Sce7726-like"/>
</dbReference>
<sequence>MIETSRGELATLSRVFSPAVVKELGKRGSSPLLARLLCESSIPDRLPENATLFDAFDMSYSLLKQMGNRDDYVYRSAIVQKIVLGKHSLKTCTLLHEVRSGKSKADLVVLNGVSTAYEIKSERDSLKRLPSQLQDYRETFAVVNVVTNPEQAEAILSIAPSDVGVIVLSSRFSLRVVREAQNVPERTSPLMMLSTLRVAEAVEVLQQLGVSFPEVPNTERWATLRECFEPLSPIEVQQAFTKVLKESRSSADSQDWIRDVPKPLRAAFLEAGKNPAIRKKLIETSNVSISDVLDWR</sequence>
<dbReference type="EMBL" id="CP126970">
    <property type="protein sequence ID" value="WIM71487.1"/>
    <property type="molecule type" value="Genomic_DNA"/>
</dbReference>
<keyword evidence="2" id="KW-1185">Reference proteome</keyword>